<dbReference type="Pfam" id="PF14065">
    <property type="entry name" value="Pvc16_N"/>
    <property type="match status" value="1"/>
</dbReference>
<dbReference type="OrthoDB" id="142534at2157"/>
<sequence>MGAYTAVADASETLVELLRGQMRDLVVESDVALTSPGATGTDGTPRLTLFLYRTEVNPYLRNRDHAGTADSRPKPGSLALDLHYLLTAHPSDGGSDETARSLEQQRVLGRAVQVLADNSVVTGSNLRASLADDRELRVVFDSQSTNDAFEVWNTFTDVPFQPSVVCVVGPVFVESETAPEAQRVVSQQVDKHLLEGRDADE</sequence>
<dbReference type="AlphaFoldDB" id="M0DCL6"/>
<dbReference type="InParanoid" id="M0DCL6"/>
<name>M0DCL6_HALPD</name>
<accession>M0DCL6</accession>
<dbReference type="Proteomes" id="UP000011513">
    <property type="component" value="Unassembled WGS sequence"/>
</dbReference>
<protein>
    <recommendedName>
        <fullName evidence="1">Pvc16 N-terminal domain-containing protein</fullName>
    </recommendedName>
</protein>
<organism evidence="2 3">
    <name type="scientific">Halogeometricum pallidum JCM 14848</name>
    <dbReference type="NCBI Taxonomy" id="1227487"/>
    <lineage>
        <taxon>Archaea</taxon>
        <taxon>Methanobacteriati</taxon>
        <taxon>Methanobacteriota</taxon>
        <taxon>Stenosarchaea group</taxon>
        <taxon>Halobacteria</taxon>
        <taxon>Halobacteriales</taxon>
        <taxon>Haloferacaceae</taxon>
        <taxon>Halogeometricum</taxon>
    </lineage>
</organism>
<feature type="domain" description="Pvc16 N-terminal" evidence="1">
    <location>
        <begin position="11"/>
        <end position="186"/>
    </location>
</feature>
<evidence type="ECO:0000313" key="3">
    <source>
        <dbReference type="Proteomes" id="UP000011513"/>
    </source>
</evidence>
<gene>
    <name evidence="2" type="ORF">C474_06902</name>
</gene>
<evidence type="ECO:0000313" key="2">
    <source>
        <dbReference type="EMBL" id="ELZ32528.1"/>
    </source>
</evidence>
<dbReference type="InterPro" id="IPR025351">
    <property type="entry name" value="Pvc16_N"/>
</dbReference>
<reference evidence="2 3" key="1">
    <citation type="journal article" date="2014" name="PLoS Genet.">
        <title>Phylogenetically driven sequencing of extremely halophilic archaea reveals strategies for static and dynamic osmo-response.</title>
        <authorList>
            <person name="Becker E.A."/>
            <person name="Seitzer P.M."/>
            <person name="Tritt A."/>
            <person name="Larsen D."/>
            <person name="Krusor M."/>
            <person name="Yao A.I."/>
            <person name="Wu D."/>
            <person name="Madern D."/>
            <person name="Eisen J.A."/>
            <person name="Darling A.E."/>
            <person name="Facciotti M.T."/>
        </authorList>
    </citation>
    <scope>NUCLEOTIDE SEQUENCE [LARGE SCALE GENOMIC DNA]</scope>
    <source>
        <strain evidence="2 3">JCM 14848</strain>
    </source>
</reference>
<proteinExistence type="predicted"/>
<dbReference type="EMBL" id="AOIV01000011">
    <property type="protein sequence ID" value="ELZ32528.1"/>
    <property type="molecule type" value="Genomic_DNA"/>
</dbReference>
<evidence type="ECO:0000259" key="1">
    <source>
        <dbReference type="Pfam" id="PF14065"/>
    </source>
</evidence>
<dbReference type="RefSeq" id="WP_008385223.1">
    <property type="nucleotide sequence ID" value="NZ_AOIV01000011.1"/>
</dbReference>
<keyword evidence="3" id="KW-1185">Reference proteome</keyword>
<dbReference type="eggNOG" id="arCOG11409">
    <property type="taxonomic scope" value="Archaea"/>
</dbReference>
<comment type="caution">
    <text evidence="2">The sequence shown here is derived from an EMBL/GenBank/DDBJ whole genome shotgun (WGS) entry which is preliminary data.</text>
</comment>